<reference evidence="3 4" key="1">
    <citation type="submission" date="2019-08" db="EMBL/GenBank/DDBJ databases">
        <authorList>
            <person name="Liang Q."/>
        </authorList>
    </citation>
    <scope>NUCLEOTIDE SEQUENCE [LARGE SCALE GENOMIC DNA]</scope>
    <source>
        <strain evidence="3 4">V1718</strain>
    </source>
</reference>
<feature type="compositionally biased region" description="Polar residues" evidence="1">
    <location>
        <begin position="70"/>
        <end position="81"/>
    </location>
</feature>
<dbReference type="OrthoDB" id="5516682at2"/>
<dbReference type="KEGG" id="bbae:FRD01_08530"/>
<sequence>MYRIKTDIRQYKCDSEEKVEKLIRNWVIRPNDLIYLAQTQRWAPIGEHPLFVKLFEVLAQEEAQEPETVMTESPLESSETQAEGPEAPLDEDAEVTRIKERPTFEDEEDEEEPAKDVLQTVEEEVVVPTPEPPTPPEDIETPAKTDEVTVMTAKTLDLFTTDEVSEAEESEDPADPAPDALQEISEATAHSGGLSIKSPKVGRHDLPEEFFATNEISTPINREDVPPVDDLKEMYGTSSVDDAWGELADDEDLRVTEQIESPLSKDEDDDQTLDRPLVDPTLVEESAPAEVEEVDEEVDEESDDELVGASDSEDDDEWEEEDHPDISVELLQKHASRIADVYNIPLPFTVAPSSEDEAAGLKRAKISKSEKDRRFPYPNDKTLSQAYVQTFDLSPPKAGPDKRIIAAAIVFVLLLIAIFAAM</sequence>
<evidence type="ECO:0000256" key="2">
    <source>
        <dbReference type="SAM" id="Phobius"/>
    </source>
</evidence>
<dbReference type="RefSeq" id="WP_146958972.1">
    <property type="nucleotide sequence ID" value="NZ_CP042467.1"/>
</dbReference>
<organism evidence="3 4">
    <name type="scientific">Microvenator marinus</name>
    <dbReference type="NCBI Taxonomy" id="2600177"/>
    <lineage>
        <taxon>Bacteria</taxon>
        <taxon>Deltaproteobacteria</taxon>
        <taxon>Bradymonadales</taxon>
        <taxon>Microvenatoraceae</taxon>
        <taxon>Microvenator</taxon>
    </lineage>
</organism>
<gene>
    <name evidence="3" type="ORF">FRD01_08530</name>
</gene>
<dbReference type="Proteomes" id="UP000321595">
    <property type="component" value="Chromosome"/>
</dbReference>
<feature type="region of interest" description="Disordered" evidence="1">
    <location>
        <begin position="161"/>
        <end position="325"/>
    </location>
</feature>
<evidence type="ECO:0000256" key="1">
    <source>
        <dbReference type="SAM" id="MobiDB-lite"/>
    </source>
</evidence>
<feature type="compositionally biased region" description="Acidic residues" evidence="1">
    <location>
        <begin position="163"/>
        <end position="174"/>
    </location>
</feature>
<feature type="region of interest" description="Disordered" evidence="1">
    <location>
        <begin position="63"/>
        <end position="149"/>
    </location>
</feature>
<feature type="compositionally biased region" description="Basic and acidic residues" evidence="1">
    <location>
        <begin position="221"/>
        <end position="233"/>
    </location>
</feature>
<feature type="compositionally biased region" description="Acidic residues" evidence="1">
    <location>
        <begin position="243"/>
        <end position="252"/>
    </location>
</feature>
<proteinExistence type="predicted"/>
<keyword evidence="2" id="KW-0812">Transmembrane</keyword>
<keyword evidence="2" id="KW-0472">Membrane</keyword>
<evidence type="ECO:0000313" key="4">
    <source>
        <dbReference type="Proteomes" id="UP000321595"/>
    </source>
</evidence>
<feature type="transmembrane region" description="Helical" evidence="2">
    <location>
        <begin position="404"/>
        <end position="421"/>
    </location>
</feature>
<evidence type="ECO:0000313" key="3">
    <source>
        <dbReference type="EMBL" id="QED27287.1"/>
    </source>
</evidence>
<feature type="compositionally biased region" description="Basic and acidic residues" evidence="1">
    <location>
        <begin position="94"/>
        <end position="104"/>
    </location>
</feature>
<feature type="compositionally biased region" description="Acidic residues" evidence="1">
    <location>
        <begin position="290"/>
        <end position="323"/>
    </location>
</feature>
<name>A0A5B8XQB2_9DELT</name>
<dbReference type="EMBL" id="CP042467">
    <property type="protein sequence ID" value="QED27287.1"/>
    <property type="molecule type" value="Genomic_DNA"/>
</dbReference>
<accession>A0A5B8XQB2</accession>
<keyword evidence="4" id="KW-1185">Reference proteome</keyword>
<keyword evidence="2" id="KW-1133">Transmembrane helix</keyword>
<protein>
    <submittedName>
        <fullName evidence="3">Uncharacterized protein</fullName>
    </submittedName>
</protein>
<dbReference type="AlphaFoldDB" id="A0A5B8XQB2"/>